<proteinExistence type="predicted"/>
<dbReference type="RefSeq" id="WP_163947375.1">
    <property type="nucleotide sequence ID" value="NZ_JAAFZH010000004.1"/>
</dbReference>
<comment type="caution">
    <text evidence="1">The sequence shown here is derived from an EMBL/GenBank/DDBJ whole genome shotgun (WGS) entry which is preliminary data.</text>
</comment>
<sequence length="57" mass="6608">MLVNSLHEIELAGQVYTISWFRYPNELSIGKYREIRSRKVTKQSRKFVTAGCEASTN</sequence>
<accession>A0A6L9L4N7</accession>
<evidence type="ECO:0000313" key="2">
    <source>
        <dbReference type="Proteomes" id="UP000474175"/>
    </source>
</evidence>
<organism evidence="1 2">
    <name type="scientific">Spirosoma terrae</name>
    <dbReference type="NCBI Taxonomy" id="1968276"/>
    <lineage>
        <taxon>Bacteria</taxon>
        <taxon>Pseudomonadati</taxon>
        <taxon>Bacteroidota</taxon>
        <taxon>Cytophagia</taxon>
        <taxon>Cytophagales</taxon>
        <taxon>Cytophagaceae</taxon>
        <taxon>Spirosoma</taxon>
    </lineage>
</organism>
<keyword evidence="2" id="KW-1185">Reference proteome</keyword>
<evidence type="ECO:0000313" key="1">
    <source>
        <dbReference type="EMBL" id="NDU95410.1"/>
    </source>
</evidence>
<name>A0A6L9L4N7_9BACT</name>
<gene>
    <name evidence="1" type="ORF">GK108_11045</name>
</gene>
<dbReference type="AlphaFoldDB" id="A0A6L9L4N7"/>
<protein>
    <submittedName>
        <fullName evidence="1">Uncharacterized protein</fullName>
    </submittedName>
</protein>
<dbReference type="EMBL" id="JAAFZH010000004">
    <property type="protein sequence ID" value="NDU95410.1"/>
    <property type="molecule type" value="Genomic_DNA"/>
</dbReference>
<reference evidence="1 2" key="1">
    <citation type="submission" date="2020-02" db="EMBL/GenBank/DDBJ databases">
        <title>Draft genome sequence of two Spirosoma agri KCTC 52727 and Spirosoma terrae KCTC 52035.</title>
        <authorList>
            <person name="Rojas J."/>
            <person name="Ambika Manirajan B."/>
            <person name="Suarez C."/>
            <person name="Ratering S."/>
            <person name="Schnell S."/>
        </authorList>
    </citation>
    <scope>NUCLEOTIDE SEQUENCE [LARGE SCALE GENOMIC DNA]</scope>
    <source>
        <strain evidence="1 2">KCTC 52035</strain>
    </source>
</reference>
<dbReference type="Proteomes" id="UP000474175">
    <property type="component" value="Unassembled WGS sequence"/>
</dbReference>